<name>A0ABZ2L9I3_9BACT</name>
<dbReference type="RefSeq" id="WP_394835011.1">
    <property type="nucleotide sequence ID" value="NZ_CP089929.1"/>
</dbReference>
<evidence type="ECO:0000313" key="2">
    <source>
        <dbReference type="Proteomes" id="UP001374803"/>
    </source>
</evidence>
<organism evidence="1 2">
    <name type="scientific">Pendulispora rubella</name>
    <dbReference type="NCBI Taxonomy" id="2741070"/>
    <lineage>
        <taxon>Bacteria</taxon>
        <taxon>Pseudomonadati</taxon>
        <taxon>Myxococcota</taxon>
        <taxon>Myxococcia</taxon>
        <taxon>Myxococcales</taxon>
        <taxon>Sorangiineae</taxon>
        <taxon>Pendulisporaceae</taxon>
        <taxon>Pendulispora</taxon>
    </lineage>
</organism>
<reference evidence="1" key="1">
    <citation type="submission" date="2021-12" db="EMBL/GenBank/DDBJ databases">
        <title>Discovery of the Pendulisporaceae a myxobacterial family with distinct sporulation behavior and unique specialized metabolism.</title>
        <authorList>
            <person name="Garcia R."/>
            <person name="Popoff A."/>
            <person name="Bader C.D."/>
            <person name="Loehr J."/>
            <person name="Walesch S."/>
            <person name="Walt C."/>
            <person name="Boldt J."/>
            <person name="Bunk B."/>
            <person name="Haeckl F.J.F.P.J."/>
            <person name="Gunesch A.P."/>
            <person name="Birkelbach J."/>
            <person name="Nuebel U."/>
            <person name="Pietschmann T."/>
            <person name="Bach T."/>
            <person name="Mueller R."/>
        </authorList>
    </citation>
    <scope>NUCLEOTIDE SEQUENCE</scope>
    <source>
        <strain evidence="1">MSr11367</strain>
    </source>
</reference>
<evidence type="ECO:0000313" key="1">
    <source>
        <dbReference type="EMBL" id="WXB05367.1"/>
    </source>
</evidence>
<protein>
    <submittedName>
        <fullName evidence="1">Uncharacterized protein</fullName>
    </submittedName>
</protein>
<gene>
    <name evidence="1" type="ORF">LVJ94_51785</name>
</gene>
<keyword evidence="2" id="KW-1185">Reference proteome</keyword>
<dbReference type="Proteomes" id="UP001374803">
    <property type="component" value="Chromosome"/>
</dbReference>
<sequence length="110" mass="12686">MRPLFISLVCDFCDGLEGDDSDWDVGYVVWRSRPMPVNEYVFATREDGERWKRALNMKDEPILLVRSPIKFRWRKSTGSIKDVTTADGLVTIFADRRFPPGANRAYLARG</sequence>
<accession>A0ABZ2L9I3</accession>
<proteinExistence type="predicted"/>
<dbReference type="EMBL" id="CP089983">
    <property type="protein sequence ID" value="WXB05367.1"/>
    <property type="molecule type" value="Genomic_DNA"/>
</dbReference>